<protein>
    <recommendedName>
        <fullName evidence="1">DNA (cytosine-5-)-methyltransferase</fullName>
        <ecNumber evidence="1">2.1.1.37</ecNumber>
    </recommendedName>
</protein>
<dbReference type="CDD" id="cd00315">
    <property type="entry name" value="Cyt_C5_DNA_methylase"/>
    <property type="match status" value="1"/>
</dbReference>
<dbReference type="PANTHER" id="PTHR46098">
    <property type="entry name" value="TRNA (CYTOSINE(38)-C(5))-METHYLTRANSFERASE"/>
    <property type="match status" value="1"/>
</dbReference>
<dbReference type="InterPro" id="IPR001525">
    <property type="entry name" value="C5_MeTfrase"/>
</dbReference>
<dbReference type="GO" id="GO:0003886">
    <property type="term" value="F:DNA (cytosine-5-)-methyltransferase activity"/>
    <property type="evidence" value="ECO:0007669"/>
    <property type="project" value="UniProtKB-EC"/>
</dbReference>
<dbReference type="PROSITE" id="PS51679">
    <property type="entry name" value="SAM_MT_C5"/>
    <property type="match status" value="1"/>
</dbReference>
<dbReference type="NCBIfam" id="TIGR00675">
    <property type="entry name" value="dcm"/>
    <property type="match status" value="1"/>
</dbReference>
<keyword evidence="3" id="KW-0808">Transferase</keyword>
<evidence type="ECO:0000256" key="3">
    <source>
        <dbReference type="ARBA" id="ARBA00022679"/>
    </source>
</evidence>
<dbReference type="Gene3D" id="3.90.120.10">
    <property type="entry name" value="DNA Methylase, subunit A, domain 2"/>
    <property type="match status" value="1"/>
</dbReference>
<dbReference type="PRINTS" id="PR00105">
    <property type="entry name" value="C5METTRFRASE"/>
</dbReference>
<dbReference type="InterPro" id="IPR029063">
    <property type="entry name" value="SAM-dependent_MTases_sf"/>
</dbReference>
<evidence type="ECO:0000313" key="5">
    <source>
        <dbReference type="EMBL" id="QHU22904.1"/>
    </source>
</evidence>
<keyword evidence="4" id="KW-0949">S-adenosyl-L-methionine</keyword>
<keyword evidence="2" id="KW-0489">Methyltransferase</keyword>
<reference evidence="5" key="1">
    <citation type="journal article" date="2020" name="Nature">
        <title>Giant virus diversity and host interactions through global metagenomics.</title>
        <authorList>
            <person name="Schulz F."/>
            <person name="Roux S."/>
            <person name="Paez-Espino D."/>
            <person name="Jungbluth S."/>
            <person name="Walsh D.A."/>
            <person name="Denef V.J."/>
            <person name="McMahon K.D."/>
            <person name="Konstantinidis K.T."/>
            <person name="Eloe-Fadrosh E.A."/>
            <person name="Kyrpides N.C."/>
            <person name="Woyke T."/>
        </authorList>
    </citation>
    <scope>NUCLEOTIDE SEQUENCE</scope>
    <source>
        <strain evidence="5">GVMAG-S-ERX555907-63</strain>
    </source>
</reference>
<proteinExistence type="predicted"/>
<evidence type="ECO:0000256" key="4">
    <source>
        <dbReference type="ARBA" id="ARBA00022691"/>
    </source>
</evidence>
<dbReference type="GO" id="GO:0032259">
    <property type="term" value="P:methylation"/>
    <property type="evidence" value="ECO:0007669"/>
    <property type="project" value="UniProtKB-KW"/>
</dbReference>
<dbReference type="Pfam" id="PF00145">
    <property type="entry name" value="DNA_methylase"/>
    <property type="match status" value="1"/>
</dbReference>
<organism evidence="5">
    <name type="scientific">viral metagenome</name>
    <dbReference type="NCBI Taxonomy" id="1070528"/>
    <lineage>
        <taxon>unclassified sequences</taxon>
        <taxon>metagenomes</taxon>
        <taxon>organismal metagenomes</taxon>
    </lineage>
</organism>
<dbReference type="SUPFAM" id="SSF53335">
    <property type="entry name" value="S-adenosyl-L-methionine-dependent methyltransferases"/>
    <property type="match status" value="1"/>
</dbReference>
<dbReference type="EC" id="2.1.1.37" evidence="1"/>
<sequence length="323" mass="37378">MIQNNNNNHNYKFIDLFAGTGAFSYALEKNNKFECVFANDMVKSSKQIYELNNPTHSFTLQDLNTINVDNIPSHNILCGGFPCQPFSIAGNKKGFEDKRSNVFWKIVEILEKHNPEIIILENVKNLKSHDKGNTYKIIEEKLTNIGYFIKTSILDTNKITNIPQHRERIYILGFKNKELHDKFNFDFDYKEQGKICDLLEKDVDNKYYYTNRFKVFNEVNNSVTKNIEENVLYQYRRYYVRENKSNCCPTLTANMGGGGHNVPLLRDEKGVRKLTPRECFNLQGFPPDYKLPELCDSALYKLAGNAVSVPVVSLIVNKLEQII</sequence>
<dbReference type="PANTHER" id="PTHR46098:SF1">
    <property type="entry name" value="TRNA (CYTOSINE(38)-C(5))-METHYLTRANSFERASE"/>
    <property type="match status" value="1"/>
</dbReference>
<dbReference type="InterPro" id="IPR031303">
    <property type="entry name" value="C5_meth_CS"/>
</dbReference>
<dbReference type="PROSITE" id="PS00095">
    <property type="entry name" value="C5_MTASE_2"/>
    <property type="match status" value="1"/>
</dbReference>
<evidence type="ECO:0000256" key="1">
    <source>
        <dbReference type="ARBA" id="ARBA00011975"/>
    </source>
</evidence>
<name>A0A6C0L2F9_9ZZZZ</name>
<dbReference type="InterPro" id="IPR018117">
    <property type="entry name" value="C5_DNA_meth_AS"/>
</dbReference>
<dbReference type="AlphaFoldDB" id="A0A6C0L2F9"/>
<evidence type="ECO:0000256" key="2">
    <source>
        <dbReference type="ARBA" id="ARBA00022603"/>
    </source>
</evidence>
<dbReference type="PROSITE" id="PS00094">
    <property type="entry name" value="C5_MTASE_1"/>
    <property type="match status" value="1"/>
</dbReference>
<dbReference type="EMBL" id="MN741019">
    <property type="protein sequence ID" value="QHU22904.1"/>
    <property type="molecule type" value="Genomic_DNA"/>
</dbReference>
<dbReference type="InterPro" id="IPR050750">
    <property type="entry name" value="C5-MTase"/>
</dbReference>
<dbReference type="Gene3D" id="3.40.50.150">
    <property type="entry name" value="Vaccinia Virus protein VP39"/>
    <property type="match status" value="1"/>
</dbReference>
<accession>A0A6C0L2F9</accession>